<keyword evidence="2" id="KW-0964">Secreted</keyword>
<sequence length="388" mass="40765">MQPLWSCAAKEISPMPRQTLLALTFSAGLAALSAASPALAAQTVDKGTLPSGNVQIIGRFSNAQPSGIAVLPDGRLVLGFPRSAHEHSGPRLALYANGRLTPFPDAAAQEQFVSPLGMTVDAKGQLWVLDEGMVAGTGTVAGAQKLFRIDPASGKIAQVIPLGAPALLPDSHVNDVRIDLTHGAAGTAFITDTSTDVHPALIVVDLATGHQRRILADTVSVMPVQGFVAVMDGVAGRYDPNHAVVPQGGVNGIAISPDQQTLYWQPQTSRRLYSAPTAVLSDPKASEATLERAVKDEGETGMGDGMATGPDGSLYITDDERHAILRRKPDGEMSVVAHDPRMTEPDGLTYANGALYGTIGQWARLPVFHGGKDLEVMPYIVVKIAPLN</sequence>
<evidence type="ECO:0000313" key="5">
    <source>
        <dbReference type="Proteomes" id="UP000031656"/>
    </source>
</evidence>
<comment type="subcellular location">
    <subcellularLocation>
        <location evidence="1">Secreted</location>
    </subcellularLocation>
</comment>
<dbReference type="AlphaFoldDB" id="A0A067Z112"/>
<dbReference type="SUPFAM" id="SSF63829">
    <property type="entry name" value="Calcium-dependent phosphotriesterase"/>
    <property type="match status" value="1"/>
</dbReference>
<evidence type="ECO:0008006" key="6">
    <source>
        <dbReference type="Google" id="ProtNLM"/>
    </source>
</evidence>
<evidence type="ECO:0000256" key="3">
    <source>
        <dbReference type="SAM" id="SignalP"/>
    </source>
</evidence>
<feature type="chain" id="PRO_5001648663" description="Gluconolactonase" evidence="3">
    <location>
        <begin position="41"/>
        <end position="388"/>
    </location>
</feature>
<dbReference type="PANTHER" id="PTHR10009:SF18">
    <property type="entry name" value="PROTEIN YELLOW-LIKE PROTEIN"/>
    <property type="match status" value="1"/>
</dbReference>
<feature type="signal peptide" evidence="3">
    <location>
        <begin position="1"/>
        <end position="40"/>
    </location>
</feature>
<dbReference type="Gene3D" id="2.120.10.30">
    <property type="entry name" value="TolB, C-terminal domain"/>
    <property type="match status" value="1"/>
</dbReference>
<dbReference type="InterPro" id="IPR017996">
    <property type="entry name" value="MRJP/yellow-related"/>
</dbReference>
<dbReference type="EMBL" id="CP004373">
    <property type="protein sequence ID" value="AHK70491.1"/>
    <property type="molecule type" value="Genomic_DNA"/>
</dbReference>
<accession>A0A067Z112</accession>
<dbReference type="Pfam" id="PF03022">
    <property type="entry name" value="MRJP"/>
    <property type="match status" value="1"/>
</dbReference>
<organism evidence="4 5">
    <name type="scientific">Gluconobacter oxydans DSM 3504</name>
    <dbReference type="NCBI Taxonomy" id="1288313"/>
    <lineage>
        <taxon>Bacteria</taxon>
        <taxon>Pseudomonadati</taxon>
        <taxon>Pseudomonadota</taxon>
        <taxon>Alphaproteobacteria</taxon>
        <taxon>Acetobacterales</taxon>
        <taxon>Acetobacteraceae</taxon>
        <taxon>Gluconobacter</taxon>
    </lineage>
</organism>
<gene>
    <name evidence="4" type="ORF">GLS_c05760</name>
</gene>
<reference evidence="4 5" key="1">
    <citation type="journal article" date="2015" name="Appl. Microbiol. Biotechnol.">
        <title>The consequence of an additional NADH dehydrogenase paralog on the growth of Gluconobacter oxydans DSM3504.</title>
        <authorList>
            <person name="Kostner D."/>
            <person name="Luchterhand B."/>
            <person name="Junker A."/>
            <person name="Volland S."/>
            <person name="Daniel R."/>
            <person name="Buchs J."/>
            <person name="Liebl W."/>
            <person name="Ehrenreich A."/>
        </authorList>
    </citation>
    <scope>NUCLEOTIDE SEQUENCE [LARGE SCALE GENOMIC DNA]</scope>
    <source>
        <strain evidence="4">DSM 3504</strain>
    </source>
</reference>
<dbReference type="InterPro" id="IPR011042">
    <property type="entry name" value="6-blade_b-propeller_TolB-like"/>
</dbReference>
<evidence type="ECO:0000313" key="4">
    <source>
        <dbReference type="EMBL" id="AHK70491.1"/>
    </source>
</evidence>
<keyword evidence="3" id="KW-0732">Signal</keyword>
<evidence type="ECO:0000256" key="2">
    <source>
        <dbReference type="ARBA" id="ARBA00022525"/>
    </source>
</evidence>
<name>A0A067Z112_GLUOY</name>
<dbReference type="Proteomes" id="UP000031656">
    <property type="component" value="Chromosome"/>
</dbReference>
<protein>
    <recommendedName>
        <fullName evidence="6">Gluconolactonase</fullName>
    </recommendedName>
</protein>
<dbReference type="HOGENOM" id="CLU_031076_0_3_5"/>
<proteinExistence type="predicted"/>
<evidence type="ECO:0000256" key="1">
    <source>
        <dbReference type="ARBA" id="ARBA00004613"/>
    </source>
</evidence>
<dbReference type="KEGG" id="goy:GLS_c05760"/>
<dbReference type="PANTHER" id="PTHR10009">
    <property type="entry name" value="PROTEIN YELLOW-RELATED"/>
    <property type="match status" value="1"/>
</dbReference>
<dbReference type="GO" id="GO:0005576">
    <property type="term" value="C:extracellular region"/>
    <property type="evidence" value="ECO:0007669"/>
    <property type="project" value="UniProtKB-SubCell"/>
</dbReference>